<dbReference type="Pfam" id="PF13505">
    <property type="entry name" value="OMP_b-brl"/>
    <property type="match status" value="1"/>
</dbReference>
<gene>
    <name evidence="4" type="ORF">KZH69_16350</name>
</gene>
<organism evidence="4 5">
    <name type="scientific">Flavobacterium taihuense</name>
    <dbReference type="NCBI Taxonomy" id="2857508"/>
    <lineage>
        <taxon>Bacteria</taxon>
        <taxon>Pseudomonadati</taxon>
        <taxon>Bacteroidota</taxon>
        <taxon>Flavobacteriia</taxon>
        <taxon>Flavobacteriales</taxon>
        <taxon>Flavobacteriaceae</taxon>
        <taxon>Flavobacterium</taxon>
    </lineage>
</organism>
<sequence length="204" mass="23215">MKFRNKITKRILILFFVFFGMLQAQAQVSFRPGLRGGANFSHFTKGNNYYADPYDPAYPSVSTVDYSTKTDFYIGFYGTLKLSKYYSLQPEIDYSSQGSIYRSSTNNSITLDVDYLSFEVLNKFTFNDRFNMHFGPTLDFVTSTNFNTDANVDMAFVLGMGINLTRNFGIEGRVKKGIIPVVDFNENHTNVVFSLGGTYTFDVK</sequence>
<keyword evidence="1 2" id="KW-0732">Signal</keyword>
<evidence type="ECO:0000313" key="5">
    <source>
        <dbReference type="Proteomes" id="UP000812031"/>
    </source>
</evidence>
<feature type="chain" id="PRO_5047409224" evidence="2">
    <location>
        <begin position="27"/>
        <end position="204"/>
    </location>
</feature>
<feature type="signal peptide" evidence="2">
    <location>
        <begin position="1"/>
        <end position="26"/>
    </location>
</feature>
<reference evidence="4 5" key="1">
    <citation type="submission" date="2021-07" db="EMBL/GenBank/DDBJ databases">
        <title>Flavobacterium sp. nov. isolated from sediment on the Taihu Lake.</title>
        <authorList>
            <person name="Qu J.-H."/>
        </authorList>
    </citation>
    <scope>NUCLEOTIDE SEQUENCE [LARGE SCALE GENOMIC DNA]</scope>
    <source>
        <strain evidence="4 5">NAS39</strain>
    </source>
</reference>
<dbReference type="EMBL" id="JAHWYN010000017">
    <property type="protein sequence ID" value="MBW4362062.1"/>
    <property type="molecule type" value="Genomic_DNA"/>
</dbReference>
<evidence type="ECO:0000313" key="4">
    <source>
        <dbReference type="EMBL" id="MBW4362062.1"/>
    </source>
</evidence>
<feature type="domain" description="Outer membrane protein beta-barrel" evidence="3">
    <location>
        <begin position="14"/>
        <end position="201"/>
    </location>
</feature>
<evidence type="ECO:0000256" key="1">
    <source>
        <dbReference type="ARBA" id="ARBA00022729"/>
    </source>
</evidence>
<protein>
    <submittedName>
        <fullName evidence="4">Outer membrane beta-barrel protein</fullName>
    </submittedName>
</protein>
<dbReference type="RefSeq" id="WP_219318551.1">
    <property type="nucleotide sequence ID" value="NZ_JAHWYN010000017.1"/>
</dbReference>
<dbReference type="InterPro" id="IPR027385">
    <property type="entry name" value="Beta-barrel_OMP"/>
</dbReference>
<name>A0ABS6Y0A2_9FLAO</name>
<comment type="caution">
    <text evidence="4">The sequence shown here is derived from an EMBL/GenBank/DDBJ whole genome shotgun (WGS) entry which is preliminary data.</text>
</comment>
<keyword evidence="5" id="KW-1185">Reference proteome</keyword>
<accession>A0ABS6Y0A2</accession>
<dbReference type="Proteomes" id="UP000812031">
    <property type="component" value="Unassembled WGS sequence"/>
</dbReference>
<evidence type="ECO:0000259" key="3">
    <source>
        <dbReference type="Pfam" id="PF13505"/>
    </source>
</evidence>
<proteinExistence type="predicted"/>
<evidence type="ECO:0000256" key="2">
    <source>
        <dbReference type="SAM" id="SignalP"/>
    </source>
</evidence>